<evidence type="ECO:0000259" key="8">
    <source>
        <dbReference type="SMART" id="SM00743"/>
    </source>
</evidence>
<keyword evidence="7" id="KW-0472">Membrane</keyword>
<feature type="domain" description="Agenet" evidence="8">
    <location>
        <begin position="26"/>
        <end position="88"/>
    </location>
</feature>
<dbReference type="PANTHER" id="PTHR46309:SF12">
    <property type="entry name" value="GB|AAC80581.1"/>
    <property type="match status" value="1"/>
</dbReference>
<dbReference type="InterPro" id="IPR042163">
    <property type="entry name" value="PHF12"/>
</dbReference>
<comment type="subcellular location">
    <subcellularLocation>
        <location evidence="1">Nucleus</location>
    </subcellularLocation>
</comment>
<sequence>MAAIGVLEDRGSVWRKRKRMRIFERKKFDVNEKVEVRRVEEGFQGSWHQGTVISWDKQGCHVKHDHLLLDDGSDRLVDIVGVSLVMNGFSCPCETHHNSRETTRKLPPKLEFCKWNLSYGLCIDVWYNDAWWEGVILDHEYDSEKRRVFFPDLGDEMTAEINKLRITQDWNNFKEEWQQRGTWLFLELIAQYGQEWFLSVSVQQFWYDLREKEDFHNVREWTFSCESLWKELVLEIIKDNHKITVDHLVKVLGLPGSSQPESKLQEELAIPDADVCMGTDANLGDTFALVPVKNQVNITLLSPDTAIIPPSQEKPSSDGISCICSVTSNEEFFGTDTDMAERRDKHSGLSVTATWMPADTELVSKAGSCPDAIAKYIYAGKKPDNFLLTDVRKHLLYQGWKMESKQDGKLIRRRYVSPTGHLYYSLYQICLDLTNHSRKHICLNIKDVHVEPNVNHLGVVEPNIRGLFVEQEYFPEAVLDWSMAELDMIRRCKRSYMTLKAKKHLSWLGWAFHYASSNGRRYLYYTSPRGRMYQSLREACKNCIKGGVSQTDATPRTVEKINAVEEIECQSASEKLSSALAIVDIQRSSMPSNTESGNWSKKCYSRCERRNGVEQSRVNQRNQKPKRKRRDSSSYLAFDLKKGRADLPVKYTNISRLKGEKSPATLVKLRENLKGSQHNHVLRSTKRVQQIVTPSSLRQSPRTAMYWLIDKNIILPKSKVHYWRKGQRLKAEGRITRNGIMCKCCGKVYSLGGFVAHGGGDNHRPAAKIFLEDGRSLLDCQMQVIQNSRVKFGKKKNSQLTRNCRMDKNDDICSVCQYGGELILCDQCPSSFHKNCLGLKMIIGSVLHVAVGFVVNTNLKMVQIWWITDFYLVLSVCIISCWLHKQCTGR</sequence>
<keyword evidence="7" id="KW-1133">Transmembrane helix</keyword>
<evidence type="ECO:0000256" key="3">
    <source>
        <dbReference type="ARBA" id="ARBA00022771"/>
    </source>
</evidence>
<evidence type="ECO:0000256" key="7">
    <source>
        <dbReference type="SAM" id="Phobius"/>
    </source>
</evidence>
<evidence type="ECO:0000313" key="9">
    <source>
        <dbReference type="EMBL" id="KAE8705616.1"/>
    </source>
</evidence>
<dbReference type="SMART" id="SM00743">
    <property type="entry name" value="Agenet"/>
    <property type="match status" value="2"/>
</dbReference>
<feature type="transmembrane region" description="Helical" evidence="7">
    <location>
        <begin position="864"/>
        <end position="883"/>
    </location>
</feature>
<proteinExistence type="predicted"/>
<evidence type="ECO:0000256" key="4">
    <source>
        <dbReference type="ARBA" id="ARBA00022833"/>
    </source>
</evidence>
<evidence type="ECO:0000256" key="5">
    <source>
        <dbReference type="ARBA" id="ARBA00023242"/>
    </source>
</evidence>
<gene>
    <name evidence="9" type="ORF">F3Y22_tig00110419pilonHSYRG00055</name>
</gene>
<keyword evidence="7" id="KW-0812">Transmembrane</keyword>
<dbReference type="Pfam" id="PF22970">
    <property type="entry name" value="DUF7028"/>
    <property type="match status" value="2"/>
</dbReference>
<dbReference type="InterPro" id="IPR019787">
    <property type="entry name" value="Znf_PHD-finger"/>
</dbReference>
<evidence type="ECO:0000256" key="1">
    <source>
        <dbReference type="ARBA" id="ARBA00004123"/>
    </source>
</evidence>
<evidence type="ECO:0000256" key="6">
    <source>
        <dbReference type="SAM" id="MobiDB-lite"/>
    </source>
</evidence>
<keyword evidence="4" id="KW-0862">Zinc</keyword>
<dbReference type="CDD" id="cd20405">
    <property type="entry name" value="Tudor_Agenet_AtDUF_rpt1_3"/>
    <property type="match status" value="1"/>
</dbReference>
<dbReference type="EMBL" id="VEPZ02000980">
    <property type="protein sequence ID" value="KAE8705616.1"/>
    <property type="molecule type" value="Genomic_DNA"/>
</dbReference>
<dbReference type="Pfam" id="PF00628">
    <property type="entry name" value="PHD"/>
    <property type="match status" value="1"/>
</dbReference>
<name>A0A6A3AN81_HIBSY</name>
<dbReference type="InterPro" id="IPR054292">
    <property type="entry name" value="DUF7028"/>
</dbReference>
<dbReference type="InterPro" id="IPR014002">
    <property type="entry name" value="Agenet_dom_plant"/>
</dbReference>
<dbReference type="InterPro" id="IPR013083">
    <property type="entry name" value="Znf_RING/FYVE/PHD"/>
</dbReference>
<dbReference type="Gene3D" id="3.30.40.10">
    <property type="entry name" value="Zinc/RING finger domain, C3HC4 (zinc finger)"/>
    <property type="match status" value="1"/>
</dbReference>
<feature type="domain" description="Agenet" evidence="8">
    <location>
        <begin position="115"/>
        <end position="172"/>
    </location>
</feature>
<keyword evidence="2" id="KW-0479">Metal-binding</keyword>
<protein>
    <submittedName>
        <fullName evidence="9">20G-Fe(II) oxidoreductase</fullName>
    </submittedName>
</protein>
<reference evidence="9" key="1">
    <citation type="submission" date="2019-09" db="EMBL/GenBank/DDBJ databases">
        <title>Draft genome information of white flower Hibiscus syriacus.</title>
        <authorList>
            <person name="Kim Y.-M."/>
        </authorList>
    </citation>
    <scope>NUCLEOTIDE SEQUENCE [LARGE SCALE GENOMIC DNA]</scope>
    <source>
        <strain evidence="9">YM2019G1</strain>
    </source>
</reference>
<dbReference type="Proteomes" id="UP000436088">
    <property type="component" value="Unassembled WGS sequence"/>
</dbReference>
<dbReference type="InterPro" id="IPR008395">
    <property type="entry name" value="Agenet-like_dom"/>
</dbReference>
<keyword evidence="5" id="KW-0539">Nucleus</keyword>
<dbReference type="GO" id="GO:0006357">
    <property type="term" value="P:regulation of transcription by RNA polymerase II"/>
    <property type="evidence" value="ECO:0007669"/>
    <property type="project" value="TreeGrafter"/>
</dbReference>
<dbReference type="PANTHER" id="PTHR46309">
    <property type="entry name" value="PHD FINGER PROTEIN 12"/>
    <property type="match status" value="1"/>
</dbReference>
<feature type="region of interest" description="Disordered" evidence="6">
    <location>
        <begin position="610"/>
        <end position="634"/>
    </location>
</feature>
<dbReference type="InterPro" id="IPR032308">
    <property type="entry name" value="TDBD"/>
</dbReference>
<dbReference type="GO" id="GO:0005634">
    <property type="term" value="C:nucleus"/>
    <property type="evidence" value="ECO:0007669"/>
    <property type="project" value="UniProtKB-SubCell"/>
</dbReference>
<comment type="caution">
    <text evidence="9">The sequence shown here is derived from an EMBL/GenBank/DDBJ whole genome shotgun (WGS) entry which is preliminary data.</text>
</comment>
<dbReference type="GO" id="GO:0008270">
    <property type="term" value="F:zinc ion binding"/>
    <property type="evidence" value="ECO:0007669"/>
    <property type="project" value="UniProtKB-KW"/>
</dbReference>
<dbReference type="Pfam" id="PF16135">
    <property type="entry name" value="TDBD"/>
    <property type="match status" value="1"/>
</dbReference>
<evidence type="ECO:0000313" key="10">
    <source>
        <dbReference type="Proteomes" id="UP000436088"/>
    </source>
</evidence>
<keyword evidence="3" id="KW-0863">Zinc-finger</keyword>
<dbReference type="Pfam" id="PF05641">
    <property type="entry name" value="Agenet"/>
    <property type="match status" value="1"/>
</dbReference>
<keyword evidence="10" id="KW-1185">Reference proteome</keyword>
<evidence type="ECO:0000256" key="2">
    <source>
        <dbReference type="ARBA" id="ARBA00022723"/>
    </source>
</evidence>
<dbReference type="InterPro" id="IPR011011">
    <property type="entry name" value="Znf_FYVE_PHD"/>
</dbReference>
<dbReference type="SUPFAM" id="SSF57903">
    <property type="entry name" value="FYVE/PHD zinc finger"/>
    <property type="match status" value="1"/>
</dbReference>
<organism evidence="9 10">
    <name type="scientific">Hibiscus syriacus</name>
    <name type="common">Rose of Sharon</name>
    <dbReference type="NCBI Taxonomy" id="106335"/>
    <lineage>
        <taxon>Eukaryota</taxon>
        <taxon>Viridiplantae</taxon>
        <taxon>Streptophyta</taxon>
        <taxon>Embryophyta</taxon>
        <taxon>Tracheophyta</taxon>
        <taxon>Spermatophyta</taxon>
        <taxon>Magnoliopsida</taxon>
        <taxon>eudicotyledons</taxon>
        <taxon>Gunneridae</taxon>
        <taxon>Pentapetalae</taxon>
        <taxon>rosids</taxon>
        <taxon>malvids</taxon>
        <taxon>Malvales</taxon>
        <taxon>Malvaceae</taxon>
        <taxon>Malvoideae</taxon>
        <taxon>Hibiscus</taxon>
    </lineage>
</organism>
<accession>A0A6A3AN81</accession>
<dbReference type="AlphaFoldDB" id="A0A6A3AN81"/>
<dbReference type="GO" id="GO:0003714">
    <property type="term" value="F:transcription corepressor activity"/>
    <property type="evidence" value="ECO:0007669"/>
    <property type="project" value="InterPro"/>
</dbReference>